<organism evidence="1 2">
    <name type="scientific">Paenibacillus mesotrionivorans</name>
    <dbReference type="NCBI Taxonomy" id="3160968"/>
    <lineage>
        <taxon>Bacteria</taxon>
        <taxon>Bacillati</taxon>
        <taxon>Bacillota</taxon>
        <taxon>Bacilli</taxon>
        <taxon>Bacillales</taxon>
        <taxon>Paenibacillaceae</taxon>
        <taxon>Paenibacillus</taxon>
    </lineage>
</organism>
<dbReference type="EMBL" id="JBJURJ010000002">
    <property type="protein sequence ID" value="MFM9327286.1"/>
    <property type="molecule type" value="Genomic_DNA"/>
</dbReference>
<sequence>MRTYAETDYLPGRRQELQELAEKHTVGNGIQATAVPALFLIRETEVSQPLSTVYEPSLCLVLQGAKTVALEKEHYRYDASSFLIVSVHLPTKGQIVEASPDKPYLCVKIQFQAENIWRLLEETGFRGDKVRGRGLQREEASGSGELAARGLAIGKLEFELADAVLRYVRLLERPQDIPILGPVIHREIMYRLLQDPQGRLLRDFAAGGSPARRIAQVIAHIRDNYDKPLPVAYLAELANMSASALHGHFKAITGMSPLQYQKQIRLQEARRLLLSDQSDAAGAAYRVGYESPSQFSREYTRLFGLPPASDRKRRQHAVQDGPAIFFAPDNVVH</sequence>
<dbReference type="Proteomes" id="UP001631969">
    <property type="component" value="Unassembled WGS sequence"/>
</dbReference>
<proteinExistence type="predicted"/>
<protein>
    <submittedName>
        <fullName evidence="1">AraC family transcriptional regulator N-terminal domain-containing protein</fullName>
    </submittedName>
</protein>
<comment type="caution">
    <text evidence="1">The sequence shown here is derived from an EMBL/GenBank/DDBJ whole genome shotgun (WGS) entry which is preliminary data.</text>
</comment>
<accession>A0ACC7NUB8</accession>
<reference evidence="1" key="1">
    <citation type="submission" date="2024-12" db="EMBL/GenBank/DDBJ databases">
        <authorList>
            <person name="Wu N."/>
        </authorList>
    </citation>
    <scope>NUCLEOTIDE SEQUENCE</scope>
    <source>
        <strain evidence="1">P15</strain>
    </source>
</reference>
<evidence type="ECO:0000313" key="1">
    <source>
        <dbReference type="EMBL" id="MFM9327286.1"/>
    </source>
</evidence>
<name>A0ACC7NUB8_9BACL</name>
<evidence type="ECO:0000313" key="2">
    <source>
        <dbReference type="Proteomes" id="UP001631969"/>
    </source>
</evidence>
<gene>
    <name evidence="1" type="ORF">ACI1P1_03135</name>
</gene>
<keyword evidence="2" id="KW-1185">Reference proteome</keyword>